<accession>A0A1D9NXJ6</accession>
<keyword evidence="3" id="KW-1185">Reference proteome</keyword>
<dbReference type="NCBIfam" id="TIGR00254">
    <property type="entry name" value="GGDEF"/>
    <property type="match status" value="1"/>
</dbReference>
<dbReference type="AlphaFoldDB" id="A0A1D9NXJ6"/>
<dbReference type="InterPro" id="IPR035965">
    <property type="entry name" value="PAS-like_dom_sf"/>
</dbReference>
<dbReference type="EMBL" id="CP017830">
    <property type="protein sequence ID" value="AOZ94973.1"/>
    <property type="molecule type" value="Genomic_DNA"/>
</dbReference>
<dbReference type="PROSITE" id="PS50887">
    <property type="entry name" value="GGDEF"/>
    <property type="match status" value="1"/>
</dbReference>
<gene>
    <name evidence="2" type="ORF">bhn_III025</name>
</gene>
<dbReference type="SUPFAM" id="SSF55073">
    <property type="entry name" value="Nucleotide cyclase"/>
    <property type="match status" value="1"/>
</dbReference>
<protein>
    <submittedName>
        <fullName evidence="2">GGDEF domain-containing protein</fullName>
    </submittedName>
</protein>
<dbReference type="InterPro" id="IPR050469">
    <property type="entry name" value="Diguanylate_Cyclase"/>
</dbReference>
<dbReference type="Proteomes" id="UP000179284">
    <property type="component" value="Chromosome II"/>
</dbReference>
<evidence type="ECO:0000259" key="1">
    <source>
        <dbReference type="PROSITE" id="PS50887"/>
    </source>
</evidence>
<dbReference type="GO" id="GO:0052621">
    <property type="term" value="F:diguanylate cyclase activity"/>
    <property type="evidence" value="ECO:0007669"/>
    <property type="project" value="TreeGrafter"/>
</dbReference>
<dbReference type="CDD" id="cd01949">
    <property type="entry name" value="GGDEF"/>
    <property type="match status" value="1"/>
</dbReference>
<dbReference type="SUPFAM" id="SSF55785">
    <property type="entry name" value="PYP-like sensor domain (PAS domain)"/>
    <property type="match status" value="1"/>
</dbReference>
<evidence type="ECO:0000313" key="2">
    <source>
        <dbReference type="EMBL" id="AOZ94973.1"/>
    </source>
</evidence>
<dbReference type="InterPro" id="IPR043128">
    <property type="entry name" value="Rev_trsase/Diguanyl_cyclase"/>
</dbReference>
<dbReference type="SMART" id="SM00267">
    <property type="entry name" value="GGDEF"/>
    <property type="match status" value="1"/>
</dbReference>
<proteinExistence type="predicted"/>
<dbReference type="Gene3D" id="3.30.450.20">
    <property type="entry name" value="PAS domain"/>
    <property type="match status" value="1"/>
</dbReference>
<sequence length="468" mass="53342">MPEQTNTGKIEYSSTKEFSDSDILSMLKDLPDACCIFKVLTDPFGTVKDMLFLFANEKYAQLVGKPTSELIGNTYLKTVSNRDEDWIKYSYQAAMLRQSSILRTYNTYYDKWFEFWAVPVYQKGFCAFIIHDVTATKHSEDDNALTNNTNKLVIECAKALSSAEFGKGLRRVLKVVGEAIEADRVYAIETEKGNLVGFHEWINGACSAKLPTKEDIEKYDFISLWDRQLKDKDLVFVNDTMILRDDDETLYNEVLAGNIQRYSVAVLRDNEKVIGYLVADNYPNDLTIDISSVIESVAIFISYEMRNRTLTAEMTYLGSHDALTGVGNRYALNQTLKLLTEMSVTVGVCYLDVNGLKAINKEKGHEAGDAHIKTVAERFAQIFKKKYCYRIGGDEFIAVIPEIKEEKFNELVDKYRKKCSNTEGSMGSCWIANSQEINHAIKEADEAMREDKSRYYAEHERRKGTSQE</sequence>
<dbReference type="PANTHER" id="PTHR45138:SF9">
    <property type="entry name" value="DIGUANYLATE CYCLASE DGCM-RELATED"/>
    <property type="match status" value="1"/>
</dbReference>
<dbReference type="RefSeq" id="WP_071174804.1">
    <property type="nucleotide sequence ID" value="NZ_CP017830.1"/>
</dbReference>
<organism evidence="2 3">
    <name type="scientific">Butyrivibrio hungatei</name>
    <dbReference type="NCBI Taxonomy" id="185008"/>
    <lineage>
        <taxon>Bacteria</taxon>
        <taxon>Bacillati</taxon>
        <taxon>Bacillota</taxon>
        <taxon>Clostridia</taxon>
        <taxon>Lachnospirales</taxon>
        <taxon>Lachnospiraceae</taxon>
        <taxon>Butyrivibrio</taxon>
    </lineage>
</organism>
<dbReference type="InterPro" id="IPR000160">
    <property type="entry name" value="GGDEF_dom"/>
</dbReference>
<dbReference type="OrthoDB" id="9805474at2"/>
<dbReference type="Gene3D" id="3.30.70.270">
    <property type="match status" value="1"/>
</dbReference>
<dbReference type="PANTHER" id="PTHR45138">
    <property type="entry name" value="REGULATORY COMPONENTS OF SENSORY TRANSDUCTION SYSTEM"/>
    <property type="match status" value="1"/>
</dbReference>
<feature type="domain" description="GGDEF" evidence="1">
    <location>
        <begin position="344"/>
        <end position="468"/>
    </location>
</feature>
<dbReference type="Pfam" id="PF00990">
    <property type="entry name" value="GGDEF"/>
    <property type="match status" value="1"/>
</dbReference>
<reference evidence="3" key="1">
    <citation type="submission" date="2016-10" db="EMBL/GenBank/DDBJ databases">
        <title>The complete genome sequence of the rumen bacterium Butyrivibrio hungatei MB2003.</title>
        <authorList>
            <person name="Palevich N."/>
            <person name="Kelly W.J."/>
            <person name="Leahy S.C."/>
            <person name="Altermann E."/>
            <person name="Rakonjac J."/>
            <person name="Attwood G.T."/>
        </authorList>
    </citation>
    <scope>NUCLEOTIDE SEQUENCE [LARGE SCALE GENOMIC DNA]</scope>
    <source>
        <strain evidence="3">MB2003</strain>
    </source>
</reference>
<name>A0A1D9NXJ6_9FIRM</name>
<dbReference type="InterPro" id="IPR029787">
    <property type="entry name" value="Nucleotide_cyclase"/>
</dbReference>
<dbReference type="KEGG" id="bhu:bhn_III025"/>
<evidence type="ECO:0000313" key="3">
    <source>
        <dbReference type="Proteomes" id="UP000179284"/>
    </source>
</evidence>